<evidence type="ECO:0000259" key="1">
    <source>
        <dbReference type="Pfam" id="PF07486"/>
    </source>
</evidence>
<evidence type="ECO:0000313" key="2">
    <source>
        <dbReference type="EMBL" id="NUB02006.1"/>
    </source>
</evidence>
<protein>
    <submittedName>
        <fullName evidence="2">Cell wall hydrolase</fullName>
    </submittedName>
</protein>
<dbReference type="GO" id="GO:0016787">
    <property type="term" value="F:hydrolase activity"/>
    <property type="evidence" value="ECO:0007669"/>
    <property type="project" value="UniProtKB-KW"/>
</dbReference>
<evidence type="ECO:0000313" key="3">
    <source>
        <dbReference type="Proteomes" id="UP000605086"/>
    </source>
</evidence>
<accession>A0ABX2KKP8</accession>
<dbReference type="InterPro" id="IPR042047">
    <property type="entry name" value="SleB_dom1"/>
</dbReference>
<name>A0ABX2KKP8_9PROT</name>
<dbReference type="RefSeq" id="WP_174473033.1">
    <property type="nucleotide sequence ID" value="NZ_JAGINN010000028.1"/>
</dbReference>
<keyword evidence="2" id="KW-0378">Hydrolase</keyword>
<organism evidence="2 3">
    <name type="scientific">Azospirillum melinis</name>
    <dbReference type="NCBI Taxonomy" id="328839"/>
    <lineage>
        <taxon>Bacteria</taxon>
        <taxon>Pseudomonadati</taxon>
        <taxon>Pseudomonadota</taxon>
        <taxon>Alphaproteobacteria</taxon>
        <taxon>Rhodospirillales</taxon>
        <taxon>Azospirillaceae</taxon>
        <taxon>Azospirillum</taxon>
    </lineage>
</organism>
<dbReference type="InterPro" id="IPR011105">
    <property type="entry name" value="Cell_wall_hydrolase_SleB"/>
</dbReference>
<feature type="domain" description="Cell wall hydrolase SleB" evidence="1">
    <location>
        <begin position="26"/>
        <end position="136"/>
    </location>
</feature>
<dbReference type="Pfam" id="PF07486">
    <property type="entry name" value="Hydrolase_2"/>
    <property type="match status" value="1"/>
</dbReference>
<comment type="caution">
    <text evidence="2">The sequence shown here is derived from an EMBL/GenBank/DDBJ whole genome shotgun (WGS) entry which is preliminary data.</text>
</comment>
<dbReference type="Gene3D" id="1.10.10.2520">
    <property type="entry name" value="Cell wall hydrolase SleB, domain 1"/>
    <property type="match status" value="1"/>
</dbReference>
<sequence>MTQSPTLPTMTAREVVARTLWGEARGEGRNGMAAVACVIQNRARNPRWWGNSPTAVCLKPYQFSCWLADDPNRAKLLAVTDRDSSYRAALEIADTLLSGRLVDVTNGADHYHTTGVTPAWSAGKKPAAVIGNHRFFRLELK</sequence>
<gene>
    <name evidence="2" type="ORF">GBZ48_22410</name>
</gene>
<keyword evidence="3" id="KW-1185">Reference proteome</keyword>
<dbReference type="Proteomes" id="UP000605086">
    <property type="component" value="Unassembled WGS sequence"/>
</dbReference>
<dbReference type="EMBL" id="WHOS01000033">
    <property type="protein sequence ID" value="NUB02006.1"/>
    <property type="molecule type" value="Genomic_DNA"/>
</dbReference>
<reference evidence="2 3" key="1">
    <citation type="submission" date="2019-10" db="EMBL/GenBank/DDBJ databases">
        <title>Genome sequence of Azospirillum melinis.</title>
        <authorList>
            <person name="Ambrosini A."/>
            <person name="Sant'Anna F.H."/>
            <person name="Cassan F.D."/>
            <person name="Souza E.M."/>
            <person name="Passaglia L.M.P."/>
        </authorList>
    </citation>
    <scope>NUCLEOTIDE SEQUENCE [LARGE SCALE GENOMIC DNA]</scope>
    <source>
        <strain evidence="2 3">TMCY0552</strain>
    </source>
</reference>
<proteinExistence type="predicted"/>